<dbReference type="GO" id="GO:0017000">
    <property type="term" value="P:antibiotic biosynthetic process"/>
    <property type="evidence" value="ECO:0007669"/>
    <property type="project" value="UniProtKB-ARBA"/>
</dbReference>
<dbReference type="InterPro" id="IPR002213">
    <property type="entry name" value="UDP_glucos_trans"/>
</dbReference>
<comment type="caution">
    <text evidence="6">The sequence shown here is derived from an EMBL/GenBank/DDBJ whole genome shotgun (WGS) entry which is preliminary data.</text>
</comment>
<dbReference type="Proteomes" id="UP000263377">
    <property type="component" value="Unassembled WGS sequence"/>
</dbReference>
<dbReference type="PANTHER" id="PTHR48050">
    <property type="entry name" value="STEROL 3-BETA-GLUCOSYLTRANSFERASE"/>
    <property type="match status" value="1"/>
</dbReference>
<gene>
    <name evidence="6" type="ORF">DR950_05480</name>
</gene>
<dbReference type="FunFam" id="3.40.50.2000:FF:000072">
    <property type="entry name" value="Glycosyl transferase"/>
    <property type="match status" value="1"/>
</dbReference>
<keyword evidence="3" id="KW-0808">Transferase</keyword>
<dbReference type="Pfam" id="PF21036">
    <property type="entry name" value="EryCIII-like_N"/>
    <property type="match status" value="1"/>
</dbReference>
<dbReference type="AlphaFoldDB" id="A0A372ZQ34"/>
<dbReference type="CDD" id="cd03784">
    <property type="entry name" value="GT1_Gtf-like"/>
    <property type="match status" value="1"/>
</dbReference>
<comment type="similarity">
    <text evidence="1">Belongs to the glycosyltransferase 28 family.</text>
</comment>
<dbReference type="RefSeq" id="WP_117486116.1">
    <property type="nucleotide sequence ID" value="NZ_QVIG01000001.1"/>
</dbReference>
<dbReference type="InterPro" id="IPR010610">
    <property type="entry name" value="EryCIII-like_C"/>
</dbReference>
<dbReference type="Pfam" id="PF06722">
    <property type="entry name" value="EryCIII-like_C"/>
    <property type="match status" value="1"/>
</dbReference>
<evidence type="ECO:0000256" key="3">
    <source>
        <dbReference type="ARBA" id="ARBA00022679"/>
    </source>
</evidence>
<dbReference type="GO" id="GO:0016758">
    <property type="term" value="F:hexosyltransferase activity"/>
    <property type="evidence" value="ECO:0007669"/>
    <property type="project" value="UniProtKB-ARBA"/>
</dbReference>
<dbReference type="PANTHER" id="PTHR48050:SF13">
    <property type="entry name" value="STEROL 3-BETA-GLUCOSYLTRANSFERASE UGT80A2"/>
    <property type="match status" value="1"/>
</dbReference>
<dbReference type="Gene3D" id="3.40.50.2000">
    <property type="entry name" value="Glycogen Phosphorylase B"/>
    <property type="match status" value="2"/>
</dbReference>
<dbReference type="EMBL" id="QVIG01000001">
    <property type="protein sequence ID" value="RGD57315.1"/>
    <property type="molecule type" value="Genomic_DNA"/>
</dbReference>
<evidence type="ECO:0000259" key="4">
    <source>
        <dbReference type="Pfam" id="PF06722"/>
    </source>
</evidence>
<evidence type="ECO:0000313" key="7">
    <source>
        <dbReference type="Proteomes" id="UP000263377"/>
    </source>
</evidence>
<evidence type="ECO:0000313" key="6">
    <source>
        <dbReference type="EMBL" id="RGD57315.1"/>
    </source>
</evidence>
<protein>
    <submittedName>
        <fullName evidence="6">DUF1205 domain-containing protein</fullName>
    </submittedName>
</protein>
<dbReference type="InterPro" id="IPR048284">
    <property type="entry name" value="EryCIII-like_N"/>
</dbReference>
<evidence type="ECO:0000256" key="1">
    <source>
        <dbReference type="ARBA" id="ARBA00006962"/>
    </source>
</evidence>
<organism evidence="6 7">
    <name type="scientific">Kitasatospora xanthocidica</name>
    <dbReference type="NCBI Taxonomy" id="83382"/>
    <lineage>
        <taxon>Bacteria</taxon>
        <taxon>Bacillati</taxon>
        <taxon>Actinomycetota</taxon>
        <taxon>Actinomycetes</taxon>
        <taxon>Kitasatosporales</taxon>
        <taxon>Streptomycetaceae</taxon>
        <taxon>Kitasatospora</taxon>
    </lineage>
</organism>
<keyword evidence="7" id="KW-1185">Reference proteome</keyword>
<reference evidence="6 7" key="1">
    <citation type="submission" date="2018-08" db="EMBL/GenBank/DDBJ databases">
        <title>Diversity &amp; Physiological Properties of Lignin-Decomposing Actinobacteria from Soil.</title>
        <authorList>
            <person name="Roh S.G."/>
            <person name="Kim S.B."/>
        </authorList>
    </citation>
    <scope>NUCLEOTIDE SEQUENCE [LARGE SCALE GENOMIC DNA]</scope>
    <source>
        <strain evidence="6 7">MMS17-GH009</strain>
    </source>
</reference>
<evidence type="ECO:0000259" key="5">
    <source>
        <dbReference type="Pfam" id="PF21036"/>
    </source>
</evidence>
<feature type="domain" description="Erythromycin biosynthesis protein CIII-like C-terminal" evidence="4">
    <location>
        <begin position="255"/>
        <end position="397"/>
    </location>
</feature>
<keyword evidence="2" id="KW-0328">Glycosyltransferase</keyword>
<feature type="domain" description="Erythromycin biosynthesis protein CIII-like N-terminal" evidence="5">
    <location>
        <begin position="22"/>
        <end position="241"/>
    </location>
</feature>
<proteinExistence type="inferred from homology"/>
<dbReference type="InterPro" id="IPR050426">
    <property type="entry name" value="Glycosyltransferase_28"/>
</dbReference>
<name>A0A372ZQ34_9ACTN</name>
<dbReference type="SUPFAM" id="SSF53756">
    <property type="entry name" value="UDP-Glycosyltransferase/glycogen phosphorylase"/>
    <property type="match status" value="1"/>
</dbReference>
<accession>A0A372ZQ34</accession>
<evidence type="ECO:0000256" key="2">
    <source>
        <dbReference type="ARBA" id="ARBA00022676"/>
    </source>
</evidence>
<sequence>MRILFVVAPGVGHLMPAVPTMWAAQSAGHEVLVAATGPSLDMAARSGLAAVDVSDGDAADAYHRLGVRVTKNRPDRYDLSDAWRQFTGAADRPGPTAADRPDPAREDVAALVLGVGGRMVDGTVDLIRRWRADLLVFTTFLAGGQLAAEATGIPCVMHGIGLPYPSFAAVLSALEDVRARHGITGALTGPVATVDLCPESLRPPDAKAGWPMRYVPYNGGAVLPDWVSAAPRRPRICVTWGSVLPAVGGTPVLRDVVDALAAEDAEVVLTTGGADLSGLGPLPPNLRAVDWAPLSALLPSCAAVVHHGGSGTTFTALANGVPQLVLPQVADQPVNAQAVVERGVGVAFPDRDIDPAALADGIRRALTDRRIREACRQVREEIKAMPGPEQVVRQLVEAAS</sequence>
<dbReference type="GO" id="GO:0008194">
    <property type="term" value="F:UDP-glycosyltransferase activity"/>
    <property type="evidence" value="ECO:0007669"/>
    <property type="project" value="InterPro"/>
</dbReference>